<dbReference type="OrthoDB" id="9802809at2"/>
<protein>
    <recommendedName>
        <fullName evidence="3">Cytosolic protein</fullName>
    </recommendedName>
</protein>
<evidence type="ECO:0008006" key="3">
    <source>
        <dbReference type="Google" id="ProtNLM"/>
    </source>
</evidence>
<dbReference type="EMBL" id="CDRZ01000229">
    <property type="protein sequence ID" value="CEO89006.1"/>
    <property type="molecule type" value="Genomic_DNA"/>
</dbReference>
<organism evidence="1 2">
    <name type="scientific">Syntrophaceticus schinkii</name>
    <dbReference type="NCBI Taxonomy" id="499207"/>
    <lineage>
        <taxon>Bacteria</taxon>
        <taxon>Bacillati</taxon>
        <taxon>Bacillota</taxon>
        <taxon>Clostridia</taxon>
        <taxon>Thermoanaerobacterales</taxon>
        <taxon>Thermoanaerobacterales Family III. Incertae Sedis</taxon>
        <taxon>Syntrophaceticus</taxon>
    </lineage>
</organism>
<keyword evidence="2" id="KW-1185">Reference proteome</keyword>
<sequence length="290" mass="31547">MINLDGAYDLHVHSHPCLFPRICDDKTAVAAAADAGIGGILLKCHHESTVSRASELQNDYDDFRVYGGIVLNEYVGGINPLAVEAALKLGAKEVWMPTIDADNHAKAHGSRGKYDVQEGGSTGDAEEVKGISVFDAEGNINEKTKEVLQLIADHNAILGTCHLSQEEIFKLVKTAREIGVKKILITHPFFKVPAFSTSQVKELVALGATAEFGYCTVSPMWHYATVQEVTAAIKEIGPKNCIIISDAGQRHNPMPHESLRVFAQCLYECGMTKEEIHTLIVENPRGLVEG</sequence>
<dbReference type="RefSeq" id="WP_044665053.1">
    <property type="nucleotide sequence ID" value="NZ_CDRZ01000229.1"/>
</dbReference>
<dbReference type="InterPro" id="IPR046249">
    <property type="entry name" value="DUF6282"/>
</dbReference>
<name>A0A0B7MM03_9FIRM</name>
<evidence type="ECO:0000313" key="2">
    <source>
        <dbReference type="Proteomes" id="UP000046155"/>
    </source>
</evidence>
<dbReference type="Proteomes" id="UP000046155">
    <property type="component" value="Unassembled WGS sequence"/>
</dbReference>
<dbReference type="AlphaFoldDB" id="A0A0B7MM03"/>
<proteinExistence type="predicted"/>
<dbReference type="Pfam" id="PF19799">
    <property type="entry name" value="DUF6282"/>
    <property type="match status" value="1"/>
</dbReference>
<reference evidence="2" key="1">
    <citation type="submission" date="2015-01" db="EMBL/GenBank/DDBJ databases">
        <authorList>
            <person name="Manzoor Shahid"/>
            <person name="Zubair Saima"/>
        </authorList>
    </citation>
    <scope>NUCLEOTIDE SEQUENCE [LARGE SCALE GENOMIC DNA]</scope>
    <source>
        <strain evidence="2">Sp3</strain>
    </source>
</reference>
<accession>A0A0B7MM03</accession>
<dbReference type="Gene3D" id="3.20.20.140">
    <property type="entry name" value="Metal-dependent hydrolases"/>
    <property type="match status" value="1"/>
</dbReference>
<dbReference type="SUPFAM" id="SSF51556">
    <property type="entry name" value="Metallo-dependent hydrolases"/>
    <property type="match status" value="1"/>
</dbReference>
<evidence type="ECO:0000313" key="1">
    <source>
        <dbReference type="EMBL" id="CEO89006.1"/>
    </source>
</evidence>
<dbReference type="InterPro" id="IPR032466">
    <property type="entry name" value="Metal_Hydrolase"/>
</dbReference>
<gene>
    <name evidence="1" type="ORF">SSCH_330024</name>
</gene>